<dbReference type="InterPro" id="IPR036749">
    <property type="entry name" value="Expansin_CBD_sf"/>
</dbReference>
<dbReference type="InterPro" id="IPR007118">
    <property type="entry name" value="Expan_Lol_pI"/>
</dbReference>
<dbReference type="InterPro" id="IPR007112">
    <property type="entry name" value="Expansin/allergen_DPBB_dom"/>
</dbReference>
<organism evidence="11 12">
    <name type="scientific">Cardamine amara subsp. amara</name>
    <dbReference type="NCBI Taxonomy" id="228776"/>
    <lineage>
        <taxon>Eukaryota</taxon>
        <taxon>Viridiplantae</taxon>
        <taxon>Streptophyta</taxon>
        <taxon>Embryophyta</taxon>
        <taxon>Tracheophyta</taxon>
        <taxon>Spermatophyta</taxon>
        <taxon>Magnoliopsida</taxon>
        <taxon>eudicotyledons</taxon>
        <taxon>Gunneridae</taxon>
        <taxon>Pentapetalae</taxon>
        <taxon>rosids</taxon>
        <taxon>malvids</taxon>
        <taxon>Brassicales</taxon>
        <taxon>Brassicaceae</taxon>
        <taxon>Cardamineae</taxon>
        <taxon>Cardamine</taxon>
    </lineage>
</organism>
<evidence type="ECO:0000256" key="1">
    <source>
        <dbReference type="ARBA" id="ARBA00005392"/>
    </source>
</evidence>
<dbReference type="Gene3D" id="2.60.40.760">
    <property type="entry name" value="Expansin, cellulose-binding-like domain"/>
    <property type="match status" value="1"/>
</dbReference>
<evidence type="ECO:0000256" key="7">
    <source>
        <dbReference type="RuleBase" id="RU365023"/>
    </source>
</evidence>
<feature type="compositionally biased region" description="Polar residues" evidence="8">
    <location>
        <begin position="1"/>
        <end position="14"/>
    </location>
</feature>
<dbReference type="PRINTS" id="PR01225">
    <property type="entry name" value="EXPANSNFAMLY"/>
</dbReference>
<evidence type="ECO:0000256" key="6">
    <source>
        <dbReference type="ARBA" id="ARBA00023316"/>
    </source>
</evidence>
<dbReference type="GO" id="GO:0016020">
    <property type="term" value="C:membrane"/>
    <property type="evidence" value="ECO:0007669"/>
    <property type="project" value="UniProtKB-SubCell"/>
</dbReference>
<dbReference type="InterPro" id="IPR002963">
    <property type="entry name" value="Expansin"/>
</dbReference>
<evidence type="ECO:0000313" key="12">
    <source>
        <dbReference type="Proteomes" id="UP001558713"/>
    </source>
</evidence>
<comment type="caution">
    <text evidence="11">The sequence shown here is derived from an EMBL/GenBank/DDBJ whole genome shotgun (WGS) entry which is preliminary data.</text>
</comment>
<keyword evidence="3 7" id="KW-0964">Secreted</keyword>
<comment type="function">
    <text evidence="7">Causes loosening and extension of plant cell walls by disrupting non-covalent bonding between cellulose microfibrils and matrix glucans. No enzymatic activity has been found.</text>
</comment>
<dbReference type="AlphaFoldDB" id="A0ABD1C6L5"/>
<comment type="similarity">
    <text evidence="1 7">Belongs to the expansin family. Expansin A subfamily.</text>
</comment>
<feature type="compositionally biased region" description="Polar residues" evidence="8">
    <location>
        <begin position="22"/>
        <end position="40"/>
    </location>
</feature>
<dbReference type="InterPro" id="IPR009009">
    <property type="entry name" value="RlpA-like_DPBB"/>
</dbReference>
<dbReference type="PRINTS" id="PR01226">
    <property type="entry name" value="EXPANSIN"/>
</dbReference>
<keyword evidence="6 7" id="KW-0961">Cell wall biogenesis/degradation</keyword>
<keyword evidence="12" id="KW-1185">Reference proteome</keyword>
<name>A0ABD1C6L5_CARAN</name>
<dbReference type="Pfam" id="PF03330">
    <property type="entry name" value="DPBB_1"/>
    <property type="match status" value="1"/>
</dbReference>
<dbReference type="Proteomes" id="UP001558713">
    <property type="component" value="Unassembled WGS sequence"/>
</dbReference>
<dbReference type="InterPro" id="IPR007117">
    <property type="entry name" value="Expansin_CBD"/>
</dbReference>
<evidence type="ECO:0000259" key="10">
    <source>
        <dbReference type="PROSITE" id="PS50843"/>
    </source>
</evidence>
<evidence type="ECO:0000256" key="5">
    <source>
        <dbReference type="ARBA" id="ARBA00023136"/>
    </source>
</evidence>
<dbReference type="PROSITE" id="PS50843">
    <property type="entry name" value="EXPANSIN_CBD"/>
    <property type="match status" value="1"/>
</dbReference>
<keyword evidence="2 7" id="KW-0134">Cell wall</keyword>
<evidence type="ECO:0000259" key="9">
    <source>
        <dbReference type="PROSITE" id="PS50842"/>
    </source>
</evidence>
<evidence type="ECO:0000256" key="2">
    <source>
        <dbReference type="ARBA" id="ARBA00022512"/>
    </source>
</evidence>
<dbReference type="SMART" id="SM00837">
    <property type="entry name" value="DPBB_1"/>
    <property type="match status" value="1"/>
</dbReference>
<dbReference type="GO" id="GO:0009653">
    <property type="term" value="P:anatomical structure morphogenesis"/>
    <property type="evidence" value="ECO:0007669"/>
    <property type="project" value="UniProtKB-ARBA"/>
</dbReference>
<protein>
    <recommendedName>
        <fullName evidence="7">Expansin</fullName>
    </recommendedName>
</protein>
<dbReference type="SUPFAM" id="SSF50685">
    <property type="entry name" value="Barwin-like endoglucanases"/>
    <property type="match status" value="1"/>
</dbReference>
<dbReference type="Pfam" id="PF01357">
    <property type="entry name" value="Expansin_C"/>
    <property type="match status" value="1"/>
</dbReference>
<reference evidence="11 12" key="1">
    <citation type="submission" date="2024-04" db="EMBL/GenBank/DDBJ databases">
        <title>Genome assembly C_amara_ONT_v2.</title>
        <authorList>
            <person name="Yant L."/>
            <person name="Moore C."/>
            <person name="Slenker M."/>
        </authorList>
    </citation>
    <scope>NUCLEOTIDE SEQUENCE [LARGE SCALE GENOMIC DNA]</scope>
    <source>
        <tissue evidence="11">Leaf</tissue>
    </source>
</reference>
<evidence type="ECO:0000256" key="8">
    <source>
        <dbReference type="SAM" id="MobiDB-lite"/>
    </source>
</evidence>
<dbReference type="FunFam" id="2.60.40.760:FF:000001">
    <property type="entry name" value="Expansin"/>
    <property type="match status" value="1"/>
</dbReference>
<proteinExistence type="inferred from homology"/>
<evidence type="ECO:0000256" key="3">
    <source>
        <dbReference type="ARBA" id="ARBA00022525"/>
    </source>
</evidence>
<keyword evidence="5" id="KW-0472">Membrane</keyword>
<dbReference type="SUPFAM" id="SSF49590">
    <property type="entry name" value="PHL pollen allergen"/>
    <property type="match status" value="1"/>
</dbReference>
<dbReference type="PANTHER" id="PTHR31867">
    <property type="entry name" value="EXPANSIN-A15"/>
    <property type="match status" value="1"/>
</dbReference>
<evidence type="ECO:0000313" key="11">
    <source>
        <dbReference type="EMBL" id="KAL1225098.1"/>
    </source>
</evidence>
<accession>A0ABD1C6L5</accession>
<dbReference type="Gene3D" id="2.40.40.10">
    <property type="entry name" value="RlpA-like domain"/>
    <property type="match status" value="1"/>
</dbReference>
<dbReference type="PROSITE" id="PS50842">
    <property type="entry name" value="EXPANSIN_EG45"/>
    <property type="match status" value="1"/>
</dbReference>
<feature type="domain" description="Expansin-like EG45" evidence="9">
    <location>
        <begin position="71"/>
        <end position="186"/>
    </location>
</feature>
<sequence length="280" mass="30625">MSPQYKSVNDTLESTTRHKTNGHSGRNNNPYVQTTTPTSASDKRSKDKVLDVLNRYGKKVEALAGGLKDHCGACGYGDLYTDGYKTNTAALSTALFNDGKSCGGCYQILCDATKVPQWCLKGRSITITATNFCPPNFAQASDNGGWCNPPKPHFDMAQPAFLTIAKYTAGIVPILYKRVGCRRSGGMRFTINGRNYFELVLISNVGGVGDISKVWIKGSKSNKWETMLRNWGVNFQSNTLLNGQSLSFKVQLSDGSIKAALNVVPSNWKFGQSFKSNINF</sequence>
<dbReference type="GO" id="GO:0071555">
    <property type="term" value="P:cell wall organization"/>
    <property type="evidence" value="ECO:0007669"/>
    <property type="project" value="UniProtKB-KW"/>
</dbReference>
<evidence type="ECO:0000256" key="4">
    <source>
        <dbReference type="ARBA" id="ARBA00022729"/>
    </source>
</evidence>
<dbReference type="EMBL" id="JBANAX010000040">
    <property type="protein sequence ID" value="KAL1225098.1"/>
    <property type="molecule type" value="Genomic_DNA"/>
</dbReference>
<comment type="subcellular location">
    <subcellularLocation>
        <location evidence="7">Secreted</location>
        <location evidence="7">Cell wall</location>
    </subcellularLocation>
    <subcellularLocation>
        <location evidence="7">Membrane</location>
        <topology evidence="7">Peripheral membrane protein</topology>
    </subcellularLocation>
</comment>
<feature type="region of interest" description="Disordered" evidence="8">
    <location>
        <begin position="1"/>
        <end position="46"/>
    </location>
</feature>
<gene>
    <name evidence="11" type="ORF">V5N11_033514</name>
</gene>
<dbReference type="CDD" id="cd22274">
    <property type="entry name" value="DPBB_EXPA_N"/>
    <property type="match status" value="1"/>
</dbReference>
<keyword evidence="4" id="KW-0732">Signal</keyword>
<feature type="domain" description="Expansin-like CBD" evidence="10">
    <location>
        <begin position="196"/>
        <end position="276"/>
    </location>
</feature>
<dbReference type="InterPro" id="IPR036908">
    <property type="entry name" value="RlpA-like_sf"/>
</dbReference>